<feature type="coiled-coil region" evidence="1">
    <location>
        <begin position="3"/>
        <end position="30"/>
    </location>
</feature>
<dbReference type="AlphaFoldDB" id="A0A6M3LTI4"/>
<dbReference type="InterPro" id="IPR027417">
    <property type="entry name" value="P-loop_NTPase"/>
</dbReference>
<gene>
    <name evidence="2" type="ORF">MM171A01575_0010</name>
</gene>
<accession>A0A6M3LTI4</accession>
<proteinExistence type="predicted"/>
<dbReference type="EMBL" id="MT143607">
    <property type="protein sequence ID" value="QJA98776.1"/>
    <property type="molecule type" value="Genomic_DNA"/>
</dbReference>
<evidence type="ECO:0000256" key="1">
    <source>
        <dbReference type="SAM" id="Coils"/>
    </source>
</evidence>
<name>A0A6M3LTI4_9ZZZZ</name>
<sequence length="220" mass="25485">MTIEDISREFSEVKARKKILQQNLNSLLDRTLVEKEQVELKVKARWILTEVSTLTQKRFKERVEALVTMAIKSVFDRPFQFLLEFERKRNKMECRPEIKELVDGKQRTFDPSEDMGGGIIDIISFALRIVLWNLEKPRSRNVIILDEPMKNLGKMVSLAGQVLREISHKLNFQLIIITHEDELIEIADRAYNISHDGNKSIAMLVKGGPINATKKIKISR</sequence>
<dbReference type="SUPFAM" id="SSF52540">
    <property type="entry name" value="P-loop containing nucleoside triphosphate hydrolases"/>
    <property type="match status" value="1"/>
</dbReference>
<reference evidence="2" key="1">
    <citation type="submission" date="2020-03" db="EMBL/GenBank/DDBJ databases">
        <title>The deep terrestrial virosphere.</title>
        <authorList>
            <person name="Holmfeldt K."/>
            <person name="Nilsson E."/>
            <person name="Simone D."/>
            <person name="Lopez-Fernandez M."/>
            <person name="Wu X."/>
            <person name="de Brujin I."/>
            <person name="Lundin D."/>
            <person name="Andersson A."/>
            <person name="Bertilsson S."/>
            <person name="Dopson M."/>
        </authorList>
    </citation>
    <scope>NUCLEOTIDE SEQUENCE</scope>
    <source>
        <strain evidence="2">MM171A01575</strain>
    </source>
</reference>
<dbReference type="Gene3D" id="3.40.50.300">
    <property type="entry name" value="P-loop containing nucleotide triphosphate hydrolases"/>
    <property type="match status" value="1"/>
</dbReference>
<evidence type="ECO:0000313" key="2">
    <source>
        <dbReference type="EMBL" id="QJA98776.1"/>
    </source>
</evidence>
<protein>
    <submittedName>
        <fullName evidence="2">Putative RecF/RecN/SMC domain contining protein</fullName>
    </submittedName>
</protein>
<organism evidence="2">
    <name type="scientific">viral metagenome</name>
    <dbReference type="NCBI Taxonomy" id="1070528"/>
    <lineage>
        <taxon>unclassified sequences</taxon>
        <taxon>metagenomes</taxon>
        <taxon>organismal metagenomes</taxon>
    </lineage>
</organism>
<keyword evidence="1" id="KW-0175">Coiled coil</keyword>